<comment type="caution">
    <text evidence="1">The sequence shown here is derived from an EMBL/GenBank/DDBJ whole genome shotgun (WGS) entry which is preliminary data.</text>
</comment>
<reference evidence="1 2" key="1">
    <citation type="submission" date="2019-01" db="EMBL/GenBank/DDBJ databases">
        <title>Sequencing of cultivated peanut Arachis hypogaea provides insights into genome evolution and oil improvement.</title>
        <authorList>
            <person name="Chen X."/>
        </authorList>
    </citation>
    <scope>NUCLEOTIDE SEQUENCE [LARGE SCALE GENOMIC DNA]</scope>
    <source>
        <strain evidence="2">cv. Fuhuasheng</strain>
        <tissue evidence="1">Leaves</tissue>
    </source>
</reference>
<sequence>MEERLKFDDGKKDMKVDSDPFDASVNFAEPFLGVNMVSFSYKFNTTLADFEANVRAVYPGIGEGLLEFFMQQKLKDRDVFLCPRCNTVFNADVAAIFEKERMKKELVHKEEQIRQKQLSRRKEGQSSGVPQRKFSFLNESFTSFWCAMDTKLSKVL</sequence>
<dbReference type="AlphaFoldDB" id="A0A445BTL1"/>
<organism evidence="1 2">
    <name type="scientific">Arachis hypogaea</name>
    <name type="common">Peanut</name>
    <dbReference type="NCBI Taxonomy" id="3818"/>
    <lineage>
        <taxon>Eukaryota</taxon>
        <taxon>Viridiplantae</taxon>
        <taxon>Streptophyta</taxon>
        <taxon>Embryophyta</taxon>
        <taxon>Tracheophyta</taxon>
        <taxon>Spermatophyta</taxon>
        <taxon>Magnoliopsida</taxon>
        <taxon>eudicotyledons</taxon>
        <taxon>Gunneridae</taxon>
        <taxon>Pentapetalae</taxon>
        <taxon>rosids</taxon>
        <taxon>fabids</taxon>
        <taxon>Fabales</taxon>
        <taxon>Fabaceae</taxon>
        <taxon>Papilionoideae</taxon>
        <taxon>50 kb inversion clade</taxon>
        <taxon>dalbergioids sensu lato</taxon>
        <taxon>Dalbergieae</taxon>
        <taxon>Pterocarpus clade</taxon>
        <taxon>Arachis</taxon>
    </lineage>
</organism>
<evidence type="ECO:0000313" key="2">
    <source>
        <dbReference type="Proteomes" id="UP000289738"/>
    </source>
</evidence>
<protein>
    <submittedName>
        <fullName evidence="1">Uncharacterized protein</fullName>
    </submittedName>
</protein>
<gene>
    <name evidence="1" type="ORF">Ahy_A08g038374</name>
</gene>
<proteinExistence type="predicted"/>
<dbReference type="Proteomes" id="UP000289738">
    <property type="component" value="Chromosome A08"/>
</dbReference>
<dbReference type="EMBL" id="SDMP01000008">
    <property type="protein sequence ID" value="RYR41936.1"/>
    <property type="molecule type" value="Genomic_DNA"/>
</dbReference>
<accession>A0A445BTL1</accession>
<keyword evidence="2" id="KW-1185">Reference proteome</keyword>
<name>A0A445BTL1_ARAHY</name>
<evidence type="ECO:0000313" key="1">
    <source>
        <dbReference type="EMBL" id="RYR41936.1"/>
    </source>
</evidence>